<dbReference type="Pfam" id="PF12081">
    <property type="entry name" value="GldM_1st"/>
    <property type="match status" value="1"/>
</dbReference>
<dbReference type="Proteomes" id="UP000808349">
    <property type="component" value="Unassembled WGS sequence"/>
</dbReference>
<evidence type="ECO:0000259" key="3">
    <source>
        <dbReference type="Pfam" id="PF21601"/>
    </source>
</evidence>
<dbReference type="InterPro" id="IPR048405">
    <property type="entry name" value="GldM_Ig-like-1"/>
</dbReference>
<comment type="caution">
    <text evidence="5">The sequence shown here is derived from an EMBL/GenBank/DDBJ whole genome shotgun (WGS) entry which is preliminary data.</text>
</comment>
<protein>
    <recommendedName>
        <fullName evidence="7">Gliding motility protein GldM</fullName>
    </recommendedName>
</protein>
<proteinExistence type="predicted"/>
<accession>A0A9D7SAE4</accession>
<organism evidence="5 6">
    <name type="scientific">Candidatus Defluviibacterium haderslevense</name>
    <dbReference type="NCBI Taxonomy" id="2981993"/>
    <lineage>
        <taxon>Bacteria</taxon>
        <taxon>Pseudomonadati</taxon>
        <taxon>Bacteroidota</taxon>
        <taxon>Saprospiria</taxon>
        <taxon>Saprospirales</taxon>
        <taxon>Saprospiraceae</taxon>
        <taxon>Candidatus Defluviibacterium</taxon>
    </lineage>
</organism>
<evidence type="ECO:0008006" key="7">
    <source>
        <dbReference type="Google" id="ProtNLM"/>
    </source>
</evidence>
<evidence type="ECO:0000259" key="4">
    <source>
        <dbReference type="Pfam" id="PF21602"/>
    </source>
</evidence>
<feature type="domain" description="Gliding motility-associated protein GldM C-terminal" evidence="1">
    <location>
        <begin position="415"/>
        <end position="521"/>
    </location>
</feature>
<dbReference type="EMBL" id="JADKFW010000007">
    <property type="protein sequence ID" value="MBK9718070.1"/>
    <property type="molecule type" value="Genomic_DNA"/>
</dbReference>
<feature type="domain" description="Gliding motility-associated protein GldM N-terminal" evidence="2">
    <location>
        <begin position="30"/>
        <end position="226"/>
    </location>
</feature>
<evidence type="ECO:0000259" key="2">
    <source>
        <dbReference type="Pfam" id="PF12081"/>
    </source>
</evidence>
<reference evidence="5 6" key="1">
    <citation type="submission" date="2020-10" db="EMBL/GenBank/DDBJ databases">
        <title>Connecting structure to function with the recovery of over 1000 high-quality activated sludge metagenome-assembled genomes encoding full-length rRNA genes using long-read sequencing.</title>
        <authorList>
            <person name="Singleton C.M."/>
            <person name="Petriglieri F."/>
            <person name="Kristensen J.M."/>
            <person name="Kirkegaard R.H."/>
            <person name="Michaelsen T.Y."/>
            <person name="Andersen M.H."/>
            <person name="Karst S.M."/>
            <person name="Dueholm M.S."/>
            <person name="Nielsen P.H."/>
            <person name="Albertsen M."/>
        </authorList>
    </citation>
    <scope>NUCLEOTIDE SEQUENCE [LARGE SCALE GENOMIC DNA]</scope>
    <source>
        <strain evidence="5">Ribe_18-Q3-R11-54_BAT3C.373</strain>
    </source>
</reference>
<feature type="domain" description="Gliding motility-associated protein GldM first immunoglobulin-like" evidence="3">
    <location>
        <begin position="231"/>
        <end position="325"/>
    </location>
</feature>
<dbReference type="Pfam" id="PF21601">
    <property type="entry name" value="GldM_2nd"/>
    <property type="match status" value="1"/>
</dbReference>
<gene>
    <name evidence="5" type="ORF">IPO85_11270</name>
</gene>
<evidence type="ECO:0000313" key="6">
    <source>
        <dbReference type="Proteomes" id="UP000808349"/>
    </source>
</evidence>
<dbReference type="InterPro" id="IPR048406">
    <property type="entry name" value="GldM_Ig-like-2"/>
</dbReference>
<dbReference type="Pfam" id="PF12080">
    <property type="entry name" value="GldM_4th"/>
    <property type="match status" value="1"/>
</dbReference>
<evidence type="ECO:0000259" key="1">
    <source>
        <dbReference type="Pfam" id="PF12080"/>
    </source>
</evidence>
<dbReference type="InterPro" id="IPR022719">
    <property type="entry name" value="Motility-assoc_prot_GldM_C"/>
</dbReference>
<dbReference type="InterPro" id="IPR022720">
    <property type="entry name" value="Motility-assoc_prot_GldM_N"/>
</dbReference>
<dbReference type="Pfam" id="PF21602">
    <property type="entry name" value="GldM_3rd"/>
    <property type="match status" value="1"/>
</dbReference>
<name>A0A9D7SAE4_9BACT</name>
<feature type="domain" description="Gliding motility-associated protein GldM second immunoglobulin-like" evidence="4">
    <location>
        <begin position="334"/>
        <end position="410"/>
    </location>
</feature>
<dbReference type="AlphaFoldDB" id="A0A9D7SAE4"/>
<evidence type="ECO:0000313" key="5">
    <source>
        <dbReference type="EMBL" id="MBK9718070.1"/>
    </source>
</evidence>
<sequence>MSIPKQPRQLMINIMYLVLTALLALNVSAEIFNAFKLVNKGLEKSNKSLDDASAKLPASIKERAAAKPEFQKYADRAQPAIEIGKEFSDYVTVMVDKMIDEAGNKNGSVDDGDYVIKGDSRKLKGQKDKSVTTRNMVNGGWGKELKAKILETRGKFLALVDTADRAVMEKEISMEVDDVSWTHSNKKSWEEYTFKQMPLGAVQPIFTKFINDAKSSENAVLNYLSGKLGGKDVVLDKFTVISSPKKSYVIKGEPFETEISLAASTSGSSATKVSLSVNGSSLPVNSDGVATWKTTAGEVGIKKFNAVASVFNPVTNKTETFKKEFEFEVGERSCNVAAEKMNVFYIGVENPVAISAAGVPSAQLQVSAAGAGIAINKVGGGKYTVTVGQQGEATITLSGGGLQPTAFKFRAKKIPTPTPMLSDKRGGAMPNGVFKAQQGVIPVLENFDFEAKCQIQSFRLVRVAPRQDAEITLNTSGRFGGEAAASINKAKPGDRYLFEDIKARCPGDAAGRELSDMSFQIK</sequence>